<gene>
    <name evidence="1" type="ordered locus">Rmet_6226</name>
</gene>
<keyword evidence="1" id="KW-0614">Plasmid</keyword>
<dbReference type="AlphaFoldDB" id="Q1L9U1"/>
<evidence type="ECO:0000313" key="1">
    <source>
        <dbReference type="EMBL" id="ABF13085.1"/>
    </source>
</evidence>
<keyword evidence="2" id="KW-1185">Reference proteome</keyword>
<reference evidence="2" key="1">
    <citation type="journal article" date="2010" name="PLoS ONE">
        <title>The complete genome sequence of Cupriavidus metallidurans strain CH34, a master survivalist in harsh and anthropogenic environments.</title>
        <authorList>
            <person name="Janssen P.J."/>
            <person name="Van Houdt R."/>
            <person name="Moors H."/>
            <person name="Monsieurs P."/>
            <person name="Morin N."/>
            <person name="Michaux A."/>
            <person name="Benotmane M.A."/>
            <person name="Leys N."/>
            <person name="Vallaeys T."/>
            <person name="Lapidus A."/>
            <person name="Monchy S."/>
            <person name="Medigue C."/>
            <person name="Taghavi S."/>
            <person name="McCorkle S."/>
            <person name="Dunn J."/>
            <person name="van der Lelie D."/>
            <person name="Mergeay M."/>
        </authorList>
    </citation>
    <scope>NUCLEOTIDE SEQUENCE [LARGE SCALE GENOMIC DNA]</scope>
    <source>
        <strain evidence="2">ATCC 43123 / DSM 2839 / NBRC 102507 / CH34</strain>
    </source>
</reference>
<accession>Q1L9U1</accession>
<organism evidence="1 2">
    <name type="scientific">Cupriavidus metallidurans (strain ATCC 43123 / DSM 2839 / NBRC 102507 / CH34)</name>
    <name type="common">Ralstonia metallidurans</name>
    <dbReference type="NCBI Taxonomy" id="266264"/>
    <lineage>
        <taxon>Bacteria</taxon>
        <taxon>Pseudomonadati</taxon>
        <taxon>Pseudomonadota</taxon>
        <taxon>Betaproteobacteria</taxon>
        <taxon>Burkholderiales</taxon>
        <taxon>Burkholderiaceae</taxon>
        <taxon>Cupriavidus</taxon>
    </lineage>
</organism>
<proteinExistence type="predicted"/>
<name>Q1L9U1_CUPMC</name>
<geneLocation type="plasmid" evidence="1 2">
    <name>pMOL28</name>
</geneLocation>
<protein>
    <submittedName>
        <fullName evidence="1">Uncharacterized protein</fullName>
    </submittedName>
</protein>
<sequence>MLVAMFHIDFYSRYPRWLFRGGDAAIAGLRGEYVCRSTAGNRVQRVQDRLMHQTIELSSLQKERFTGQYTSWLVQTRDRLTTLSYDTWMDLRYQQNRGASASFSQGAVVFDLIHGVLYEVRGKDRLRRIFRIQLDGDFPYLSFRDPANAIDFPWITFPGVFTQAELMTLRRVY</sequence>
<dbReference type="HOGENOM" id="CLU_1546359_0_0_4"/>
<evidence type="ECO:0000313" key="2">
    <source>
        <dbReference type="Proteomes" id="UP000002429"/>
    </source>
</evidence>
<dbReference type="KEGG" id="rme:Rmet_6226"/>
<dbReference type="Proteomes" id="UP000002429">
    <property type="component" value="Plasmid pMOL28"/>
</dbReference>
<dbReference type="EMBL" id="CP000355">
    <property type="protein sequence ID" value="ABF13085.1"/>
    <property type="molecule type" value="Genomic_DNA"/>
</dbReference>